<dbReference type="GO" id="GO:0003824">
    <property type="term" value="F:catalytic activity"/>
    <property type="evidence" value="ECO:0007669"/>
    <property type="project" value="InterPro"/>
</dbReference>
<dbReference type="Gene3D" id="3.20.20.70">
    <property type="entry name" value="Aldolase class I"/>
    <property type="match status" value="1"/>
</dbReference>
<evidence type="ECO:0000313" key="8">
    <source>
        <dbReference type="EMBL" id="CAB4221162.1"/>
    </source>
</evidence>
<dbReference type="EMBL" id="LR797099">
    <property type="protein sequence ID" value="CAB4187036.1"/>
    <property type="molecule type" value="Genomic_DNA"/>
</dbReference>
<dbReference type="InterPro" id="IPR058240">
    <property type="entry name" value="rSAM_sf"/>
</dbReference>
<evidence type="ECO:0000313" key="6">
    <source>
        <dbReference type="EMBL" id="CAB4165734.1"/>
    </source>
</evidence>
<dbReference type="SUPFAM" id="SSF102114">
    <property type="entry name" value="Radical SAM enzymes"/>
    <property type="match status" value="1"/>
</dbReference>
<evidence type="ECO:0008006" key="9">
    <source>
        <dbReference type="Google" id="ProtNLM"/>
    </source>
</evidence>
<accession>A0A6J5PDS9</accession>
<dbReference type="EMBL" id="LR796758">
    <property type="protein sequence ID" value="CAB4164026.1"/>
    <property type="molecule type" value="Genomic_DNA"/>
</dbReference>
<gene>
    <name evidence="7" type="ORF">UFOVP1146_382</name>
    <name evidence="8" type="ORF">UFOVP1638_183</name>
    <name evidence="5" type="ORF">UFOVP812_295</name>
    <name evidence="6" type="ORF">UFOVP818_270</name>
</gene>
<dbReference type="EMBL" id="LR796776">
    <property type="protein sequence ID" value="CAB4165734.1"/>
    <property type="molecule type" value="Genomic_DNA"/>
</dbReference>
<evidence type="ECO:0000256" key="3">
    <source>
        <dbReference type="ARBA" id="ARBA00023004"/>
    </source>
</evidence>
<keyword evidence="2" id="KW-0479">Metal-binding</keyword>
<sequence length="445" mass="51483">MNDLEFKRKVLDTKSASFCAAKWYNATIWLGSGQSTSCHHPPAHAIDTEALKTNPKAIHNTPTKKLDRAMMQDGNRPKGCEYCWKIEDTGRNNISDRVYKSKIYSKEDLQRAFDMDPAADVDLQTLEIAFDRTCQFACSYCNPAFSSTWVKDIKTNGAYTGLISDGRNHFTHPHDSAQLYKFGEVNPYVDAFFRWWETDLHRTLKELRITGGEPLMSAETWKLIEWFKLNQGKSTTHLAINSNLGLKQDKLQEFIEAIRPLPHVEVYTSCESVSAQAEYIRDGLDYAQWFMNMRTLITSGTVRAVHVMCTINALCLDSLPNFLNHMLELKHLYGKDFPSFTLNILRFPSFQSPLVLPVEIRTRYQHTLAAWLNINASNKLLHEHEINQVQRLIDYLDVVKTPHSDAFDMPKLHNDFKQFYTQYDQRRGKNFAQTFPNLLEWYDSI</sequence>
<dbReference type="EMBL" id="LR797502">
    <property type="protein sequence ID" value="CAB4221162.1"/>
    <property type="molecule type" value="Genomic_DNA"/>
</dbReference>
<proteinExistence type="predicted"/>
<evidence type="ECO:0000313" key="7">
    <source>
        <dbReference type="EMBL" id="CAB4187036.1"/>
    </source>
</evidence>
<keyword evidence="3" id="KW-0408">Iron</keyword>
<organism evidence="6">
    <name type="scientific">uncultured Caudovirales phage</name>
    <dbReference type="NCBI Taxonomy" id="2100421"/>
    <lineage>
        <taxon>Viruses</taxon>
        <taxon>Duplodnaviria</taxon>
        <taxon>Heunggongvirae</taxon>
        <taxon>Uroviricota</taxon>
        <taxon>Caudoviricetes</taxon>
        <taxon>Peduoviridae</taxon>
        <taxon>Maltschvirus</taxon>
        <taxon>Maltschvirus maltsch</taxon>
    </lineage>
</organism>
<reference evidence="6" key="1">
    <citation type="submission" date="2020-04" db="EMBL/GenBank/DDBJ databases">
        <authorList>
            <person name="Chiriac C."/>
            <person name="Salcher M."/>
            <person name="Ghai R."/>
            <person name="Kavagutti S V."/>
        </authorList>
    </citation>
    <scope>NUCLEOTIDE SEQUENCE</scope>
</reference>
<name>A0A6J5PDS9_9CAUD</name>
<dbReference type="SFLD" id="SFLDS00029">
    <property type="entry name" value="Radical_SAM"/>
    <property type="match status" value="1"/>
</dbReference>
<evidence type="ECO:0000256" key="1">
    <source>
        <dbReference type="ARBA" id="ARBA00022691"/>
    </source>
</evidence>
<keyword evidence="4" id="KW-0411">Iron-sulfur</keyword>
<dbReference type="InterPro" id="IPR013785">
    <property type="entry name" value="Aldolase_TIM"/>
</dbReference>
<dbReference type="GO" id="GO:0051536">
    <property type="term" value="F:iron-sulfur cluster binding"/>
    <property type="evidence" value="ECO:0007669"/>
    <property type="project" value="UniProtKB-KW"/>
</dbReference>
<evidence type="ECO:0000256" key="4">
    <source>
        <dbReference type="ARBA" id="ARBA00023014"/>
    </source>
</evidence>
<evidence type="ECO:0000256" key="2">
    <source>
        <dbReference type="ARBA" id="ARBA00022723"/>
    </source>
</evidence>
<evidence type="ECO:0000313" key="5">
    <source>
        <dbReference type="EMBL" id="CAB4164026.1"/>
    </source>
</evidence>
<dbReference type="NCBIfam" id="NF033640">
    <property type="entry name" value="N_Twi_rSAM"/>
    <property type="match status" value="1"/>
</dbReference>
<dbReference type="InterPro" id="IPR007197">
    <property type="entry name" value="rSAM"/>
</dbReference>
<protein>
    <recommendedName>
        <fullName evidence="9">Radical_SAM domain containing protein</fullName>
    </recommendedName>
</protein>
<dbReference type="GO" id="GO:0046872">
    <property type="term" value="F:metal ion binding"/>
    <property type="evidence" value="ECO:0007669"/>
    <property type="project" value="UniProtKB-KW"/>
</dbReference>
<keyword evidence="1" id="KW-0949">S-adenosyl-L-methionine</keyword>